<comment type="caution">
    <text evidence="18">The sequence shown here is derived from an EMBL/GenBank/DDBJ whole genome shotgun (WGS) entry which is preliminary data.</text>
</comment>
<evidence type="ECO:0000256" key="11">
    <source>
        <dbReference type="ARBA" id="ARBA00023136"/>
    </source>
</evidence>
<proteinExistence type="inferred from homology"/>
<keyword evidence="5" id="KW-0964">Secreted</keyword>
<feature type="disulfide bond" evidence="15">
    <location>
        <begin position="40"/>
        <end position="47"/>
    </location>
</feature>
<keyword evidence="19" id="KW-1185">Reference proteome</keyword>
<dbReference type="OrthoDB" id="3767534at2759"/>
<evidence type="ECO:0000256" key="10">
    <source>
        <dbReference type="ARBA" id="ARBA00023004"/>
    </source>
</evidence>
<keyword evidence="8 15" id="KW-0479">Metal-binding</keyword>
<gene>
    <name evidence="18" type="ORF">CRHIZ90672A_00008498</name>
</gene>
<name>A0A9N9YPC6_9HYPO</name>
<dbReference type="PROSITE" id="PS52012">
    <property type="entry name" value="CFEM"/>
    <property type="match status" value="1"/>
</dbReference>
<dbReference type="Pfam" id="PF05730">
    <property type="entry name" value="CFEM"/>
    <property type="match status" value="1"/>
</dbReference>
<dbReference type="SMART" id="SM00747">
    <property type="entry name" value="CFEM"/>
    <property type="match status" value="1"/>
</dbReference>
<dbReference type="EMBL" id="CABFNQ020000715">
    <property type="protein sequence ID" value="CAH0025796.1"/>
    <property type="molecule type" value="Genomic_DNA"/>
</dbReference>
<dbReference type="PANTHER" id="PTHR37928:SF2">
    <property type="entry name" value="GPI ANCHORED CFEM DOMAIN PROTEIN (AFU_ORTHOLOGUE AFUA_6G10580)"/>
    <property type="match status" value="1"/>
</dbReference>
<feature type="binding site" description="axial binding residue" evidence="15">
    <location>
        <position position="44"/>
    </location>
    <ligand>
        <name>heme</name>
        <dbReference type="ChEBI" id="CHEBI:30413"/>
    </ligand>
    <ligandPart>
        <name>Fe</name>
        <dbReference type="ChEBI" id="CHEBI:18248"/>
    </ligandPart>
</feature>
<comment type="subcellular location">
    <subcellularLocation>
        <location evidence="1">Cell membrane</location>
        <topology evidence="1">Lipid-anchor</topology>
        <topology evidence="1">GPI-anchor</topology>
    </subcellularLocation>
    <subcellularLocation>
        <location evidence="2">Secreted</location>
    </subcellularLocation>
</comment>
<keyword evidence="10 15" id="KW-0408">Iron</keyword>
<keyword evidence="7" id="KW-0336">GPI-anchor</keyword>
<evidence type="ECO:0000256" key="7">
    <source>
        <dbReference type="ARBA" id="ARBA00022622"/>
    </source>
</evidence>
<sequence length="105" mass="10841">MKFSLVAIAFAALASAQSRSDIPECALSCLDDVVKSKTNCSTDDFACICKNGEAFKGDAASCVIKKCGAETALKQVMPAVQKLCAAVGASPSSSATSRSKRSYHA</sequence>
<keyword evidence="11" id="KW-0472">Membrane</keyword>
<feature type="signal peptide" evidence="16">
    <location>
        <begin position="1"/>
        <end position="16"/>
    </location>
</feature>
<evidence type="ECO:0000313" key="18">
    <source>
        <dbReference type="EMBL" id="CAH0025796.1"/>
    </source>
</evidence>
<evidence type="ECO:0000256" key="15">
    <source>
        <dbReference type="PROSITE-ProRule" id="PRU01356"/>
    </source>
</evidence>
<dbReference type="InterPro" id="IPR051735">
    <property type="entry name" value="CFEM_domain"/>
</dbReference>
<dbReference type="GO" id="GO:0098552">
    <property type="term" value="C:side of membrane"/>
    <property type="evidence" value="ECO:0007669"/>
    <property type="project" value="UniProtKB-KW"/>
</dbReference>
<accession>A0A9N9YPC6</accession>
<keyword evidence="6 15" id="KW-0349">Heme</keyword>
<keyword evidence="12 15" id="KW-1015">Disulfide bond</keyword>
<keyword evidence="14" id="KW-0449">Lipoprotein</keyword>
<evidence type="ECO:0000256" key="5">
    <source>
        <dbReference type="ARBA" id="ARBA00022525"/>
    </source>
</evidence>
<reference evidence="18" key="1">
    <citation type="submission" date="2021-10" db="EMBL/GenBank/DDBJ databases">
        <authorList>
            <person name="Piombo E."/>
        </authorList>
    </citation>
    <scope>NUCLEOTIDE SEQUENCE</scope>
</reference>
<dbReference type="Proteomes" id="UP000696573">
    <property type="component" value="Unassembled WGS sequence"/>
</dbReference>
<evidence type="ECO:0000256" key="16">
    <source>
        <dbReference type="SAM" id="SignalP"/>
    </source>
</evidence>
<evidence type="ECO:0000256" key="4">
    <source>
        <dbReference type="ARBA" id="ARBA00022475"/>
    </source>
</evidence>
<evidence type="ECO:0000256" key="9">
    <source>
        <dbReference type="ARBA" id="ARBA00022729"/>
    </source>
</evidence>
<protein>
    <recommendedName>
        <fullName evidence="17">CFEM domain-containing protein</fullName>
    </recommendedName>
</protein>
<keyword evidence="9 16" id="KW-0732">Signal</keyword>
<keyword evidence="4" id="KW-1003">Cell membrane</keyword>
<dbReference type="AlphaFoldDB" id="A0A9N9YPC6"/>
<evidence type="ECO:0000259" key="17">
    <source>
        <dbReference type="PROSITE" id="PS52012"/>
    </source>
</evidence>
<keyword evidence="13" id="KW-0325">Glycoprotein</keyword>
<organism evidence="18 19">
    <name type="scientific">Clonostachys rhizophaga</name>
    <dbReference type="NCBI Taxonomy" id="160324"/>
    <lineage>
        <taxon>Eukaryota</taxon>
        <taxon>Fungi</taxon>
        <taxon>Dikarya</taxon>
        <taxon>Ascomycota</taxon>
        <taxon>Pezizomycotina</taxon>
        <taxon>Sordariomycetes</taxon>
        <taxon>Hypocreomycetidae</taxon>
        <taxon>Hypocreales</taxon>
        <taxon>Bionectriaceae</taxon>
        <taxon>Clonostachys</taxon>
    </lineage>
</organism>
<evidence type="ECO:0000256" key="1">
    <source>
        <dbReference type="ARBA" id="ARBA00004609"/>
    </source>
</evidence>
<evidence type="ECO:0000256" key="8">
    <source>
        <dbReference type="ARBA" id="ARBA00022723"/>
    </source>
</evidence>
<feature type="domain" description="CFEM" evidence="17">
    <location>
        <begin position="1"/>
        <end position="105"/>
    </location>
</feature>
<evidence type="ECO:0000256" key="6">
    <source>
        <dbReference type="ARBA" id="ARBA00022617"/>
    </source>
</evidence>
<evidence type="ECO:0000256" key="2">
    <source>
        <dbReference type="ARBA" id="ARBA00004613"/>
    </source>
</evidence>
<comment type="similarity">
    <text evidence="3">Belongs to the RBT5 family.</text>
</comment>
<evidence type="ECO:0000256" key="3">
    <source>
        <dbReference type="ARBA" id="ARBA00010031"/>
    </source>
</evidence>
<evidence type="ECO:0000256" key="14">
    <source>
        <dbReference type="ARBA" id="ARBA00023288"/>
    </source>
</evidence>
<dbReference type="InterPro" id="IPR008427">
    <property type="entry name" value="Extracellular_membr_CFEM_dom"/>
</dbReference>
<dbReference type="GO" id="GO:0005886">
    <property type="term" value="C:plasma membrane"/>
    <property type="evidence" value="ECO:0007669"/>
    <property type="project" value="UniProtKB-SubCell"/>
</dbReference>
<comment type="caution">
    <text evidence="15">Lacks conserved residue(s) required for the propagation of feature annotation.</text>
</comment>
<feature type="chain" id="PRO_5040313960" description="CFEM domain-containing protein" evidence="16">
    <location>
        <begin position="17"/>
        <end position="105"/>
    </location>
</feature>
<dbReference type="GO" id="GO:0046872">
    <property type="term" value="F:metal ion binding"/>
    <property type="evidence" value="ECO:0007669"/>
    <property type="project" value="UniProtKB-UniRule"/>
</dbReference>
<evidence type="ECO:0000313" key="19">
    <source>
        <dbReference type="Proteomes" id="UP000696573"/>
    </source>
</evidence>
<evidence type="ECO:0000256" key="12">
    <source>
        <dbReference type="ARBA" id="ARBA00023157"/>
    </source>
</evidence>
<dbReference type="GO" id="GO:0005576">
    <property type="term" value="C:extracellular region"/>
    <property type="evidence" value="ECO:0007669"/>
    <property type="project" value="UniProtKB-SubCell"/>
</dbReference>
<dbReference type="PANTHER" id="PTHR37928">
    <property type="entry name" value="CFEM DOMAIN PROTEIN (AFU_ORTHOLOGUE AFUA_6G14090)"/>
    <property type="match status" value="1"/>
</dbReference>
<evidence type="ECO:0000256" key="13">
    <source>
        <dbReference type="ARBA" id="ARBA00023180"/>
    </source>
</evidence>